<dbReference type="PANTHER" id="PTHR34502">
    <property type="entry name" value="DUF6594 DOMAIN-CONTAINING PROTEIN-RELATED"/>
    <property type="match status" value="1"/>
</dbReference>
<dbReference type="EMBL" id="FJOG01000004">
    <property type="protein sequence ID" value="CZR54213.1"/>
    <property type="molecule type" value="Genomic_DNA"/>
</dbReference>
<feature type="domain" description="DUF6594" evidence="1">
    <location>
        <begin position="165"/>
        <end position="342"/>
    </location>
</feature>
<keyword evidence="3" id="KW-1185">Reference proteome</keyword>
<evidence type="ECO:0000259" key="1">
    <source>
        <dbReference type="Pfam" id="PF20237"/>
    </source>
</evidence>
<dbReference type="OrthoDB" id="3533814at2759"/>
<reference evidence="2 3" key="1">
    <citation type="submission" date="2016-03" db="EMBL/GenBank/DDBJ databases">
        <authorList>
            <person name="Ploux O."/>
        </authorList>
    </citation>
    <scope>NUCLEOTIDE SEQUENCE [LARGE SCALE GENOMIC DNA]</scope>
    <source>
        <strain evidence="2 3">UAMH 11012</strain>
    </source>
</reference>
<dbReference type="InterPro" id="IPR046529">
    <property type="entry name" value="DUF6594"/>
</dbReference>
<gene>
    <name evidence="2" type="ORF">PAC_04096</name>
</gene>
<proteinExistence type="predicted"/>
<evidence type="ECO:0000313" key="3">
    <source>
        <dbReference type="Proteomes" id="UP000184330"/>
    </source>
</evidence>
<dbReference type="Pfam" id="PF20237">
    <property type="entry name" value="DUF6594"/>
    <property type="match status" value="1"/>
</dbReference>
<dbReference type="Proteomes" id="UP000184330">
    <property type="component" value="Unassembled WGS sequence"/>
</dbReference>
<organism evidence="2 3">
    <name type="scientific">Phialocephala subalpina</name>
    <dbReference type="NCBI Taxonomy" id="576137"/>
    <lineage>
        <taxon>Eukaryota</taxon>
        <taxon>Fungi</taxon>
        <taxon>Dikarya</taxon>
        <taxon>Ascomycota</taxon>
        <taxon>Pezizomycotina</taxon>
        <taxon>Leotiomycetes</taxon>
        <taxon>Helotiales</taxon>
        <taxon>Mollisiaceae</taxon>
        <taxon>Phialocephala</taxon>
        <taxon>Phialocephala fortinii species complex</taxon>
    </lineage>
</organism>
<evidence type="ECO:0000313" key="2">
    <source>
        <dbReference type="EMBL" id="CZR54213.1"/>
    </source>
</evidence>
<protein>
    <recommendedName>
        <fullName evidence="1">DUF6594 domain-containing protein</fullName>
    </recommendedName>
</protein>
<dbReference type="PANTHER" id="PTHR34502:SF3">
    <property type="entry name" value="DUF6594 DOMAIN-CONTAINING PROTEIN"/>
    <property type="match status" value="1"/>
</dbReference>
<dbReference type="AlphaFoldDB" id="A0A1L7WN81"/>
<accession>A0A1L7WN81</accession>
<sequence length="372" mass="42093">MSVALVRCATSIHEQPMFCEAEVQAAALFPSRAMGNCFTANVDDAEKGIFRLTESDLESMKRAVISGNRGDDVQKPEGVVGSSTAVERFGGVGEDVIAQEKIEGQESEDILKSTITSTAVFADDGASSGAKEMIVPASKVGNRTQRDTGHERIIEKNYEDYPQGWPRLAAFLNTSSTLAVWRRFGTAHNRVLLHLQATITRLEQQLDELDKADAKDPARLYRLRRNEWREGWDTAQKDILEEMHRKLVEYETEGGQMADRNFCSDELLLKDSQLRSLTPAPVREYIKVFDWIYGVKPVDIGQYDFIYHRGDFVCSAKREKNVFDDFIKSCVSRWPNSRFQCKTRTVRKVLDYLCRHNDSPNPNLPAIAGRDE</sequence>
<name>A0A1L7WN81_9HELO</name>